<comment type="caution">
    <text evidence="3">The sequence shown here is derived from an EMBL/GenBank/DDBJ whole genome shotgun (WGS) entry which is preliminary data.</text>
</comment>
<dbReference type="Proteomes" id="UP001300012">
    <property type="component" value="Unassembled WGS sequence"/>
</dbReference>
<dbReference type="Pfam" id="PF01832">
    <property type="entry name" value="Glucosaminidase"/>
    <property type="match status" value="1"/>
</dbReference>
<name>A0ABT1YF65_9BACL</name>
<protein>
    <submittedName>
        <fullName evidence="3">Glycoside hydrolase family 73 protein</fullName>
    </submittedName>
</protein>
<sequence>MKAQNFIDTLTPLAVAEQKRTGVLASITIAQGALESGWGAAAPGNNLFGIKGTGQEFTTQEYFNGAFVTVTDGFRVYSSWEGSVIDHSNFLLENSRYTKAGFFDRCAELDYAGAAQSLQAAGYATDPGYARKLISIIESNELARYDILDESQLEEEETNMPMKLEQWQWDMLYQVMGKAYNADQMDWNWMQKIVDKTLTASELAFLNTVLDGRIDRKIEV</sequence>
<proteinExistence type="predicted"/>
<dbReference type="Gene3D" id="1.10.530.10">
    <property type="match status" value="1"/>
</dbReference>
<dbReference type="InterPro" id="IPR051056">
    <property type="entry name" value="Glycosyl_Hydrolase_73"/>
</dbReference>
<dbReference type="InterPro" id="IPR002901">
    <property type="entry name" value="MGlyc_endo_b_GlcNAc-like_dom"/>
</dbReference>
<evidence type="ECO:0000259" key="2">
    <source>
        <dbReference type="SMART" id="SM00047"/>
    </source>
</evidence>
<dbReference type="PANTHER" id="PTHR33308:SF9">
    <property type="entry name" value="PEPTIDOGLYCAN HYDROLASE FLGJ"/>
    <property type="match status" value="1"/>
</dbReference>
<evidence type="ECO:0000313" key="4">
    <source>
        <dbReference type="Proteomes" id="UP001300012"/>
    </source>
</evidence>
<reference evidence="3 4" key="1">
    <citation type="submission" date="2022-08" db="EMBL/GenBank/DDBJ databases">
        <title>Paenibacillus endoradicis sp. nov., Paenibacillus radicibacter sp. nov and Paenibacillus pararadicis sp. nov., three cold-adapted plant growth-promoting bacteria isolated from root of Larix gmelinii in Great Khingan.</title>
        <authorList>
            <person name="Xue H."/>
        </authorList>
    </citation>
    <scope>NUCLEOTIDE SEQUENCE [LARGE SCALE GENOMIC DNA]</scope>
    <source>
        <strain evidence="3 4">N5-1-1-5</strain>
    </source>
</reference>
<evidence type="ECO:0000313" key="3">
    <source>
        <dbReference type="EMBL" id="MCR8630868.1"/>
    </source>
</evidence>
<keyword evidence="4" id="KW-1185">Reference proteome</keyword>
<keyword evidence="1 3" id="KW-0378">Hydrolase</keyword>
<organism evidence="3 4">
    <name type="scientific">Paenibacillus radicis</name>
    <name type="common">ex Xue et al. 2023</name>
    <dbReference type="NCBI Taxonomy" id="2972489"/>
    <lineage>
        <taxon>Bacteria</taxon>
        <taxon>Bacillati</taxon>
        <taxon>Bacillota</taxon>
        <taxon>Bacilli</taxon>
        <taxon>Bacillales</taxon>
        <taxon>Paenibacillaceae</taxon>
        <taxon>Paenibacillus</taxon>
    </lineage>
</organism>
<accession>A0ABT1YF65</accession>
<feature type="domain" description="Mannosyl-glycoprotein endo-beta-N-acetylglucosamidase-like" evidence="2">
    <location>
        <begin position="4"/>
        <end position="146"/>
    </location>
</feature>
<dbReference type="PRINTS" id="PR01002">
    <property type="entry name" value="FLGFLGJ"/>
</dbReference>
<dbReference type="SMART" id="SM00047">
    <property type="entry name" value="LYZ2"/>
    <property type="match status" value="1"/>
</dbReference>
<dbReference type="PANTHER" id="PTHR33308">
    <property type="entry name" value="PEPTIDOGLYCAN HYDROLASE FLGJ"/>
    <property type="match status" value="1"/>
</dbReference>
<dbReference type="EMBL" id="JANQBD010000003">
    <property type="protein sequence ID" value="MCR8630868.1"/>
    <property type="molecule type" value="Genomic_DNA"/>
</dbReference>
<dbReference type="GO" id="GO:0016787">
    <property type="term" value="F:hydrolase activity"/>
    <property type="evidence" value="ECO:0007669"/>
    <property type="project" value="UniProtKB-KW"/>
</dbReference>
<gene>
    <name evidence="3" type="ORF">NV381_06585</name>
</gene>
<evidence type="ECO:0000256" key="1">
    <source>
        <dbReference type="ARBA" id="ARBA00022801"/>
    </source>
</evidence>
<dbReference type="RefSeq" id="WP_258212465.1">
    <property type="nucleotide sequence ID" value="NZ_JANQBD010000003.1"/>
</dbReference>